<keyword evidence="2" id="KW-1185">Reference proteome</keyword>
<evidence type="ECO:0000313" key="2">
    <source>
        <dbReference type="Proteomes" id="UP001186974"/>
    </source>
</evidence>
<comment type="caution">
    <text evidence="1">The sequence shown here is derived from an EMBL/GenBank/DDBJ whole genome shotgun (WGS) entry which is preliminary data.</text>
</comment>
<evidence type="ECO:0000313" key="1">
    <source>
        <dbReference type="EMBL" id="KAK3078466.1"/>
    </source>
</evidence>
<organism evidence="1 2">
    <name type="scientific">Coniosporium uncinatum</name>
    <dbReference type="NCBI Taxonomy" id="93489"/>
    <lineage>
        <taxon>Eukaryota</taxon>
        <taxon>Fungi</taxon>
        <taxon>Dikarya</taxon>
        <taxon>Ascomycota</taxon>
        <taxon>Pezizomycotina</taxon>
        <taxon>Dothideomycetes</taxon>
        <taxon>Dothideomycetes incertae sedis</taxon>
        <taxon>Coniosporium</taxon>
    </lineage>
</organism>
<dbReference type="Proteomes" id="UP001186974">
    <property type="component" value="Unassembled WGS sequence"/>
</dbReference>
<protein>
    <submittedName>
        <fullName evidence="1">Uncharacterized protein</fullName>
    </submittedName>
</protein>
<proteinExistence type="predicted"/>
<dbReference type="EMBL" id="JAWDJW010001869">
    <property type="protein sequence ID" value="KAK3078466.1"/>
    <property type="molecule type" value="Genomic_DNA"/>
</dbReference>
<feature type="non-terminal residue" evidence="1">
    <location>
        <position position="131"/>
    </location>
</feature>
<reference evidence="1" key="1">
    <citation type="submission" date="2024-09" db="EMBL/GenBank/DDBJ databases">
        <title>Black Yeasts Isolated from many extreme environments.</title>
        <authorList>
            <person name="Coleine C."/>
            <person name="Stajich J.E."/>
            <person name="Selbmann L."/>
        </authorList>
    </citation>
    <scope>NUCLEOTIDE SEQUENCE</scope>
    <source>
        <strain evidence="1">CCFEE 5737</strain>
    </source>
</reference>
<name>A0ACC3DPL5_9PEZI</name>
<gene>
    <name evidence="1" type="ORF">LTS18_007435</name>
</gene>
<accession>A0ACC3DPL5</accession>
<sequence>MYGIYTAHGSLADKLIARIRYLLRRTALKALSSPSTTLLCKPRTLVTTTSPILRTRPQWIATPLQRRFASDEKVPMTEAATTDETVSEKPSASEAQTIAESSSQPPQQPETQTLGTSTPEAPEAPIDAAPE</sequence>